<dbReference type="Proteomes" id="UP000054524">
    <property type="component" value="Unassembled WGS sequence"/>
</dbReference>
<proteinExistence type="predicted"/>
<evidence type="ECO:0000313" key="1">
    <source>
        <dbReference type="EMBL" id="EHY64730.1"/>
    </source>
</evidence>
<dbReference type="AlphaFoldDB" id="H8ZEW4"/>
<evidence type="ECO:0008006" key="4">
    <source>
        <dbReference type="Google" id="ProtNLM"/>
    </source>
</evidence>
<reference evidence="2" key="2">
    <citation type="submission" date="2012-10" db="EMBL/GenBank/DDBJ databases">
        <authorList>
            <consortium name="The Broad Institute Genome Sequencing Platform"/>
            <consortium name="The Broad Institute Genome Sequencing Center for Infectious Disease"/>
            <person name="Cuomo C."/>
            <person name="Troemel E."/>
            <person name="Walker B."/>
            <person name="Young S.K."/>
            <person name="Zeng Q."/>
            <person name="Gargeya S."/>
            <person name="Fitzgerald M."/>
            <person name="Haas B."/>
            <person name="Abouelleil A."/>
            <person name="Alvarado L."/>
            <person name="Arachchi H.M."/>
            <person name="Berlin A.M."/>
            <person name="Chapman S.B."/>
            <person name="Goldberg J."/>
            <person name="Griggs A."/>
            <person name="Gujja S."/>
            <person name="Hansen M."/>
            <person name="Howarth C."/>
            <person name="Imamovic A."/>
            <person name="Larimer J."/>
            <person name="McCowan C."/>
            <person name="Murphy C."/>
            <person name="Neiman D."/>
            <person name="Pearson M."/>
            <person name="Priest M."/>
            <person name="Roberts A."/>
            <person name="Saif S."/>
            <person name="Shea T."/>
            <person name="Sisk P."/>
            <person name="Sykes S."/>
            <person name="Wortman J."/>
            <person name="Nusbaum C."/>
            <person name="Birren B."/>
        </authorList>
    </citation>
    <scope>NUCLEOTIDE SEQUENCE</scope>
    <source>
        <strain evidence="2">ERTm6</strain>
    </source>
</reference>
<name>H8ZEW4_NEMA1</name>
<reference evidence="1" key="1">
    <citation type="submission" date="2011-03" db="EMBL/GenBank/DDBJ databases">
        <title>The Genome Sequence of Nematocida sp1 strain ERTm2.</title>
        <authorList>
            <consortium name="The Broad Institute Genome Sequencing Platform"/>
            <consortium name="The Broad Institute Genome Sequencing Center for Infectious Disease"/>
            <person name="Cuomo C."/>
            <person name="Troemel E."/>
            <person name="Young S.K."/>
            <person name="Zeng Q."/>
            <person name="Gargeya S."/>
            <person name="Fitzgerald M."/>
            <person name="Haas B."/>
            <person name="Abouelleil A."/>
            <person name="Alvarado L."/>
            <person name="Arachchi H.M."/>
            <person name="Berlin A."/>
            <person name="Brown A."/>
            <person name="Chapman S.B."/>
            <person name="Chen Z."/>
            <person name="Dunbar C."/>
            <person name="Freedman E."/>
            <person name="Gearin G."/>
            <person name="Gellesch M."/>
            <person name="Goldberg J."/>
            <person name="Griggs A."/>
            <person name="Gujja S."/>
            <person name="Heilman E.R."/>
            <person name="Heiman D."/>
            <person name="Howarth C."/>
            <person name="Larson L."/>
            <person name="Lui A."/>
            <person name="MacDonald P.J.P."/>
            <person name="Mehta T."/>
            <person name="Montmayeur A."/>
            <person name="Murphy C."/>
            <person name="Neiman D."/>
            <person name="Pearson M."/>
            <person name="Priest M."/>
            <person name="Roberts A."/>
            <person name="Saif S."/>
            <person name="Shea T."/>
            <person name="Shenoy N."/>
            <person name="Sisk P."/>
            <person name="Stolte C."/>
            <person name="Sykes S."/>
            <person name="White J."/>
            <person name="Yandava C."/>
            <person name="Wortman J."/>
            <person name="Nusbaum C."/>
            <person name="Birren B."/>
        </authorList>
    </citation>
    <scope>NUCLEOTIDE SEQUENCE</scope>
    <source>
        <strain evidence="1">ERTm2</strain>
    </source>
</reference>
<evidence type="ECO:0000313" key="2">
    <source>
        <dbReference type="EMBL" id="KFG25873.1"/>
    </source>
</evidence>
<dbReference type="STRING" id="944018.H8ZEW4"/>
<dbReference type="OrthoDB" id="10252587at2759"/>
<dbReference type="HOGENOM" id="CLU_105494_0_0_1"/>
<dbReference type="EMBL" id="AKIJ01000004">
    <property type="protein sequence ID" value="KFG25873.1"/>
    <property type="molecule type" value="Genomic_DNA"/>
</dbReference>
<organism evidence="1">
    <name type="scientific">Nematocida ausubeli (strain ATCC PRA-371 / ERTm2)</name>
    <name type="common">Nematode killer fungus</name>
    <dbReference type="NCBI Taxonomy" id="1913371"/>
    <lineage>
        <taxon>Eukaryota</taxon>
        <taxon>Fungi</taxon>
        <taxon>Fungi incertae sedis</taxon>
        <taxon>Microsporidia</taxon>
        <taxon>Nematocida</taxon>
    </lineage>
</organism>
<gene>
    <name evidence="1" type="ORF">NERG_02133</name>
    <name evidence="2" type="ORF">NESG_01861</name>
</gene>
<dbReference type="Proteomes" id="UP000005622">
    <property type="component" value="Unassembled WGS sequence"/>
</dbReference>
<sequence>MQEESLNALLQSRTNRKELARIKAQIAIKEKRLQELAAEIEKTPNSVELSIFYLLLKREIERLVRIVKIKELEKNRALEFQLYEEKEKTPSTKVQEESRNPYLQKFKEITSNYYTNFPFINFMHRNVPVEYYVHVLAKKDCGVIEMGGNLIETKKGSLYFMRKKEVEYLLSNGSMEIIKK</sequence>
<protein>
    <recommendedName>
        <fullName evidence="4">DNA replication complex GINS protein SLD5</fullName>
    </recommendedName>
</protein>
<keyword evidence="3" id="KW-1185">Reference proteome</keyword>
<evidence type="ECO:0000313" key="3">
    <source>
        <dbReference type="Proteomes" id="UP000054524"/>
    </source>
</evidence>
<accession>A0A086J155</accession>
<accession>H8ZEW4</accession>
<reference evidence="2 3" key="3">
    <citation type="journal article" date="2014" name="Genome Announc.">
        <title>Genome Sequence of the Microsporidian Species Nematocida sp1 Strain ERTm6 (ATCC PRA-372).</title>
        <authorList>
            <person name="Bakowski M.A."/>
            <person name="Priest M."/>
            <person name="Young S."/>
            <person name="Cuomo C.A."/>
            <person name="Troemel E.R."/>
        </authorList>
    </citation>
    <scope>NUCLEOTIDE SEQUENCE [LARGE SCALE GENOMIC DNA]</scope>
    <source>
        <strain evidence="2 3">ERTm6</strain>
    </source>
</reference>
<dbReference type="EMBL" id="JH604638">
    <property type="protein sequence ID" value="EHY64730.1"/>
    <property type="molecule type" value="Genomic_DNA"/>
</dbReference>